<dbReference type="EMBL" id="VBAI01000198">
    <property type="protein sequence ID" value="TMJ08386.1"/>
    <property type="molecule type" value="Genomic_DNA"/>
</dbReference>
<name>A0A537LK68_9BACT</name>
<dbReference type="Proteomes" id="UP000315217">
    <property type="component" value="Unassembled WGS sequence"/>
</dbReference>
<sequence length="152" mass="17063">ETLAHLPWLICERRGEVLGYAYASTHRTRAAYQWSVDVSVYVHARIRRSGVGKALYTSLLRFLDLQGFYNVYAGITLPNPASVRLHESLEFQPVGVYRAVGYKLGAWHDVGWWHLALRPHAVPPGPPVDFGQIQDATESHTALAAGMRLLRI</sequence>
<organism evidence="2 3">
    <name type="scientific">Candidatus Segetimicrobium genomatis</name>
    <dbReference type="NCBI Taxonomy" id="2569760"/>
    <lineage>
        <taxon>Bacteria</taxon>
        <taxon>Bacillati</taxon>
        <taxon>Candidatus Sysuimicrobiota</taxon>
        <taxon>Candidatus Sysuimicrobiia</taxon>
        <taxon>Candidatus Sysuimicrobiales</taxon>
        <taxon>Candidatus Segetimicrobiaceae</taxon>
        <taxon>Candidatus Segetimicrobium</taxon>
    </lineage>
</organism>
<dbReference type="CDD" id="cd04301">
    <property type="entry name" value="NAT_SF"/>
    <property type="match status" value="1"/>
</dbReference>
<dbReference type="PROSITE" id="PS51186">
    <property type="entry name" value="GNAT"/>
    <property type="match status" value="1"/>
</dbReference>
<evidence type="ECO:0000313" key="3">
    <source>
        <dbReference type="Proteomes" id="UP000315217"/>
    </source>
</evidence>
<dbReference type="GO" id="GO:0016747">
    <property type="term" value="F:acyltransferase activity, transferring groups other than amino-acyl groups"/>
    <property type="evidence" value="ECO:0007669"/>
    <property type="project" value="InterPro"/>
</dbReference>
<keyword evidence="2" id="KW-0808">Transferase</keyword>
<evidence type="ECO:0000259" key="1">
    <source>
        <dbReference type="PROSITE" id="PS51186"/>
    </source>
</evidence>
<dbReference type="InterPro" id="IPR016181">
    <property type="entry name" value="Acyl_CoA_acyltransferase"/>
</dbReference>
<dbReference type="Gene3D" id="3.40.630.30">
    <property type="match status" value="1"/>
</dbReference>
<dbReference type="AlphaFoldDB" id="A0A537LK68"/>
<evidence type="ECO:0000313" key="2">
    <source>
        <dbReference type="EMBL" id="TMJ08386.1"/>
    </source>
</evidence>
<reference evidence="2 3" key="1">
    <citation type="journal article" date="2019" name="Nat. Microbiol.">
        <title>Mediterranean grassland soil C-N compound turnover is dependent on rainfall and depth, and is mediated by genomically divergent microorganisms.</title>
        <authorList>
            <person name="Diamond S."/>
            <person name="Andeer P.F."/>
            <person name="Li Z."/>
            <person name="Crits-Christoph A."/>
            <person name="Burstein D."/>
            <person name="Anantharaman K."/>
            <person name="Lane K.R."/>
            <person name="Thomas B.C."/>
            <person name="Pan C."/>
            <person name="Northen T.R."/>
            <person name="Banfield J.F."/>
        </authorList>
    </citation>
    <scope>NUCLEOTIDE SEQUENCE [LARGE SCALE GENOMIC DNA]</scope>
    <source>
        <strain evidence="2">NP_1</strain>
    </source>
</reference>
<feature type="domain" description="N-acetyltransferase" evidence="1">
    <location>
        <begin position="1"/>
        <end position="129"/>
    </location>
</feature>
<dbReference type="SUPFAM" id="SSF55729">
    <property type="entry name" value="Acyl-CoA N-acyltransferases (Nat)"/>
    <property type="match status" value="1"/>
</dbReference>
<feature type="non-terminal residue" evidence="2">
    <location>
        <position position="1"/>
    </location>
</feature>
<dbReference type="PANTHER" id="PTHR43072">
    <property type="entry name" value="N-ACETYLTRANSFERASE"/>
    <property type="match status" value="1"/>
</dbReference>
<gene>
    <name evidence="2" type="ORF">E6G98_12270</name>
</gene>
<protein>
    <submittedName>
        <fullName evidence="2">N-acetyltransferase family protein</fullName>
    </submittedName>
</protein>
<dbReference type="PANTHER" id="PTHR43072:SF8">
    <property type="entry name" value="ACYLTRANSFERASE FABY-RELATED"/>
    <property type="match status" value="1"/>
</dbReference>
<comment type="caution">
    <text evidence="2">The sequence shown here is derived from an EMBL/GenBank/DDBJ whole genome shotgun (WGS) entry which is preliminary data.</text>
</comment>
<proteinExistence type="predicted"/>
<accession>A0A537LK68</accession>
<dbReference type="Pfam" id="PF00583">
    <property type="entry name" value="Acetyltransf_1"/>
    <property type="match status" value="1"/>
</dbReference>
<dbReference type="InterPro" id="IPR000182">
    <property type="entry name" value="GNAT_dom"/>
</dbReference>